<proteinExistence type="predicted"/>
<dbReference type="OrthoDB" id="5497289at2"/>
<gene>
    <name evidence="2" type="ORF">CUC44_20500</name>
</gene>
<dbReference type="InterPro" id="IPR026001">
    <property type="entry name" value="Abi-like_C"/>
</dbReference>
<dbReference type="AlphaFoldDB" id="A0A2M8H439"/>
<protein>
    <submittedName>
        <fullName evidence="2">Abortive phage resistance protein</fullName>
    </submittedName>
</protein>
<dbReference type="Proteomes" id="UP000232060">
    <property type="component" value="Unassembled WGS sequence"/>
</dbReference>
<feature type="domain" description="Abortive infection protein-like C-terminal" evidence="1">
    <location>
        <begin position="168"/>
        <end position="243"/>
    </location>
</feature>
<evidence type="ECO:0000259" key="1">
    <source>
        <dbReference type="Pfam" id="PF14355"/>
    </source>
</evidence>
<accession>A0A2M8H439</accession>
<comment type="caution">
    <text evidence="2">The sequence shown here is derived from an EMBL/GenBank/DDBJ whole genome shotgun (WGS) entry which is preliminary data.</text>
</comment>
<keyword evidence="3" id="KW-1185">Reference proteome</keyword>
<dbReference type="EMBL" id="PGCP01000050">
    <property type="protein sequence ID" value="PJC91336.1"/>
    <property type="molecule type" value="Genomic_DNA"/>
</dbReference>
<dbReference type="Pfam" id="PF14355">
    <property type="entry name" value="Abi_C"/>
    <property type="match status" value="1"/>
</dbReference>
<name>A0A2M8H439_9GAMM</name>
<evidence type="ECO:0000313" key="2">
    <source>
        <dbReference type="EMBL" id="PJC91336.1"/>
    </source>
</evidence>
<evidence type="ECO:0000313" key="3">
    <source>
        <dbReference type="Proteomes" id="UP000232060"/>
    </source>
</evidence>
<sequence>MSELSYLGTLFDRVTYLQNMLVAQATGGAGDNADYQVIRTELLGNPTIATMTPRCVKTNRNLDQFWQFIKFEYGTYADRRQYLWQEFNPLLEYLEKGQIHPAQQSISDVLQNFDSDSIHYAWTKALERKVRDPEGAITIARTILESVCKHVLEELGIDYNSSSIELSDLYKLTAKELNMAPEQHNEPIFKQILGGCSGIVNGLGTLRNKLGDAHGHGKHPVKPQARHAELAVNLAGAMSLFLISTYEANKNNT</sequence>
<reference evidence="2 3" key="1">
    <citation type="submission" date="2017-11" db="EMBL/GenBank/DDBJ databases">
        <title>Draft genome sequence of environmental isolate Aeromonas lusitania sp. nov. MDC 2473.</title>
        <authorList>
            <person name="Colston S.M."/>
            <person name="Navarro A."/>
            <person name="Martinez-Murcia A.J."/>
            <person name="Graf J."/>
        </authorList>
    </citation>
    <scope>NUCLEOTIDE SEQUENCE [LARGE SCALE GENOMIC DNA]</scope>
    <source>
        <strain evidence="2 3">MDC 2473</strain>
    </source>
</reference>
<organism evidence="2 3">
    <name type="scientific">Aeromonas lusitana</name>
    <dbReference type="NCBI Taxonomy" id="931529"/>
    <lineage>
        <taxon>Bacteria</taxon>
        <taxon>Pseudomonadati</taxon>
        <taxon>Pseudomonadota</taxon>
        <taxon>Gammaproteobacteria</taxon>
        <taxon>Aeromonadales</taxon>
        <taxon>Aeromonadaceae</taxon>
        <taxon>Aeromonas</taxon>
    </lineage>
</organism>